<dbReference type="PANTHER" id="PTHR38097:SF2">
    <property type="entry name" value="DNA-BINDING PROTEIN STPA"/>
    <property type="match status" value="1"/>
</dbReference>
<proteinExistence type="inferred from homology"/>
<reference evidence="7 8" key="1">
    <citation type="submission" date="2017-10" db="EMBL/GenBank/DDBJ databases">
        <title>Whole genome sequencing of members of genus Pseudoxanthomonas.</title>
        <authorList>
            <person name="Kumar S."/>
            <person name="Bansal K."/>
            <person name="Kaur A."/>
            <person name="Patil P."/>
            <person name="Sharma S."/>
            <person name="Patil P.B."/>
        </authorList>
    </citation>
    <scope>NUCLEOTIDE SEQUENCE [LARGE SCALE GENOMIC DNA]</scope>
    <source>
        <strain evidence="7 8">DSM 17801</strain>
    </source>
</reference>
<evidence type="ECO:0000313" key="7">
    <source>
        <dbReference type="EMBL" id="KAF1696930.1"/>
    </source>
</evidence>
<dbReference type="Gene3D" id="4.10.430.10">
    <property type="entry name" value="Histone-like protein H-NS, C-terminal domain"/>
    <property type="match status" value="1"/>
</dbReference>
<keyword evidence="3" id="KW-0963">Cytoplasm</keyword>
<comment type="similarity">
    <text evidence="2">Belongs to the histone-like protein H-NS family.</text>
</comment>
<dbReference type="EMBL" id="PDWN01000002">
    <property type="protein sequence ID" value="KAF1696930.1"/>
    <property type="molecule type" value="Genomic_DNA"/>
</dbReference>
<dbReference type="InterPro" id="IPR027444">
    <property type="entry name" value="H-NS_C_dom"/>
</dbReference>
<evidence type="ECO:0000256" key="3">
    <source>
        <dbReference type="ARBA" id="ARBA00022490"/>
    </source>
</evidence>
<evidence type="ECO:0000259" key="6">
    <source>
        <dbReference type="SMART" id="SM00528"/>
    </source>
</evidence>
<dbReference type="GO" id="GO:0003677">
    <property type="term" value="F:DNA binding"/>
    <property type="evidence" value="ECO:0007669"/>
    <property type="project" value="UniProtKB-KW"/>
</dbReference>
<dbReference type="SUPFAM" id="SSF81273">
    <property type="entry name" value="H-NS histone-like proteins"/>
    <property type="match status" value="1"/>
</dbReference>
<dbReference type="RefSeq" id="WP_162408401.1">
    <property type="nucleotide sequence ID" value="NZ_PDWN01000002.1"/>
</dbReference>
<accession>A0ABQ6ZAM6</accession>
<feature type="region of interest" description="Disordered" evidence="5">
    <location>
        <begin position="57"/>
        <end position="101"/>
    </location>
</feature>
<evidence type="ECO:0000256" key="4">
    <source>
        <dbReference type="ARBA" id="ARBA00023125"/>
    </source>
</evidence>
<comment type="caution">
    <text evidence="7">The sequence shown here is derived from an EMBL/GenBank/DDBJ whole genome shotgun (WGS) entry which is preliminary data.</text>
</comment>
<evidence type="ECO:0000256" key="1">
    <source>
        <dbReference type="ARBA" id="ARBA00004453"/>
    </source>
</evidence>
<keyword evidence="8" id="KW-1185">Reference proteome</keyword>
<evidence type="ECO:0000313" key="8">
    <source>
        <dbReference type="Proteomes" id="UP000788419"/>
    </source>
</evidence>
<dbReference type="Proteomes" id="UP000788419">
    <property type="component" value="Unassembled WGS sequence"/>
</dbReference>
<evidence type="ECO:0000256" key="5">
    <source>
        <dbReference type="SAM" id="MobiDB-lite"/>
    </source>
</evidence>
<dbReference type="PANTHER" id="PTHR38097">
    <property type="match status" value="1"/>
</dbReference>
<sequence length="147" mass="15748">MSIDLSTLSPRELGTLITTAQKRQAALAKRAPIAQVRGKLTRLAKAEGYTIEELFGGGSGGISPSTTPRKAASPARGRKLGKVAPKYRNPQNAKETWTGRGKQPRWLAAYTAKGRDLGEFVIPGVARLTPAKSKPATKKRVVKKSAK</sequence>
<protein>
    <submittedName>
        <fullName evidence="7">DNA-binding protein</fullName>
    </submittedName>
</protein>
<keyword evidence="4 7" id="KW-0238">DNA-binding</keyword>
<dbReference type="InterPro" id="IPR037150">
    <property type="entry name" value="H-NS_C_dom_sf"/>
</dbReference>
<feature type="domain" description="DNA-binding protein H-NS-like C-terminal" evidence="6">
    <location>
        <begin position="77"/>
        <end position="122"/>
    </location>
</feature>
<comment type="subcellular location">
    <subcellularLocation>
        <location evidence="1">Cytoplasm</location>
        <location evidence="1">Nucleoid</location>
    </subcellularLocation>
</comment>
<dbReference type="SMART" id="SM00528">
    <property type="entry name" value="HNS"/>
    <property type="match status" value="1"/>
</dbReference>
<gene>
    <name evidence="7" type="ORF">CSC65_02520</name>
</gene>
<evidence type="ECO:0000256" key="2">
    <source>
        <dbReference type="ARBA" id="ARBA00010610"/>
    </source>
</evidence>
<name>A0ABQ6ZAM6_9GAMM</name>
<organism evidence="7 8">
    <name type="scientific">Pseudoxanthomonas daejeonensis</name>
    <dbReference type="NCBI Taxonomy" id="266062"/>
    <lineage>
        <taxon>Bacteria</taxon>
        <taxon>Pseudomonadati</taxon>
        <taxon>Pseudomonadota</taxon>
        <taxon>Gammaproteobacteria</taxon>
        <taxon>Lysobacterales</taxon>
        <taxon>Lysobacteraceae</taxon>
        <taxon>Pseudoxanthomonas</taxon>
    </lineage>
</organism>
<dbReference type="Pfam" id="PF00816">
    <property type="entry name" value="Histone_HNS"/>
    <property type="match status" value="1"/>
</dbReference>